<proteinExistence type="predicted"/>
<dbReference type="KEGG" id="ccp:CHC_T00002732001"/>
<feature type="region of interest" description="Disordered" evidence="1">
    <location>
        <begin position="1"/>
        <end position="23"/>
    </location>
</feature>
<keyword evidence="3" id="KW-1185">Reference proteome</keyword>
<evidence type="ECO:0000313" key="3">
    <source>
        <dbReference type="Proteomes" id="UP000012073"/>
    </source>
</evidence>
<dbReference type="AlphaFoldDB" id="R7Q9L3"/>
<dbReference type="GeneID" id="17321607"/>
<evidence type="ECO:0000313" key="2">
    <source>
        <dbReference type="EMBL" id="CDF34061.1"/>
    </source>
</evidence>
<accession>R7Q9L3</accession>
<organism evidence="2 3">
    <name type="scientific">Chondrus crispus</name>
    <name type="common">Carrageen Irish moss</name>
    <name type="synonym">Polymorpha crispa</name>
    <dbReference type="NCBI Taxonomy" id="2769"/>
    <lineage>
        <taxon>Eukaryota</taxon>
        <taxon>Rhodophyta</taxon>
        <taxon>Florideophyceae</taxon>
        <taxon>Rhodymeniophycidae</taxon>
        <taxon>Gigartinales</taxon>
        <taxon>Gigartinaceae</taxon>
        <taxon>Chondrus</taxon>
    </lineage>
</organism>
<sequence length="182" mass="20209">MKKTATKRRRPHPPLLRTTSDVAFPRRCCSENTDRRARTTVKTSHSFQALPSANRLTLLTAAVSSRRKLDDAENVKHNSSRYSLCAAQSTVMTEEGGVMARPTALLKKERKNLIPRSQPPGGLLRLSSCPYTCRSFLSVSPLPSITVIRIPSPTSQTHTSLLPPYQHNKTIMKKGVKKCDSV</sequence>
<name>R7Q9L3_CHOCR</name>
<dbReference type="Gramene" id="CDF34061">
    <property type="protein sequence ID" value="CDF34061"/>
    <property type="gene ID" value="CHC_T00002732001"/>
</dbReference>
<dbReference type="EMBL" id="HG001671">
    <property type="protein sequence ID" value="CDF34061.1"/>
    <property type="molecule type" value="Genomic_DNA"/>
</dbReference>
<feature type="compositionally biased region" description="Basic residues" evidence="1">
    <location>
        <begin position="1"/>
        <end position="12"/>
    </location>
</feature>
<reference evidence="3" key="1">
    <citation type="journal article" date="2013" name="Proc. Natl. Acad. Sci. U.S.A.">
        <title>Genome structure and metabolic features in the red seaweed Chondrus crispus shed light on evolution of the Archaeplastida.</title>
        <authorList>
            <person name="Collen J."/>
            <person name="Porcel B."/>
            <person name="Carre W."/>
            <person name="Ball S.G."/>
            <person name="Chaparro C."/>
            <person name="Tonon T."/>
            <person name="Barbeyron T."/>
            <person name="Michel G."/>
            <person name="Noel B."/>
            <person name="Valentin K."/>
            <person name="Elias M."/>
            <person name="Artiguenave F."/>
            <person name="Arun A."/>
            <person name="Aury J.M."/>
            <person name="Barbosa-Neto J.F."/>
            <person name="Bothwell J.H."/>
            <person name="Bouget F.Y."/>
            <person name="Brillet L."/>
            <person name="Cabello-Hurtado F."/>
            <person name="Capella-Gutierrez S."/>
            <person name="Charrier B."/>
            <person name="Cladiere L."/>
            <person name="Cock J.M."/>
            <person name="Coelho S.M."/>
            <person name="Colleoni C."/>
            <person name="Czjzek M."/>
            <person name="Da Silva C."/>
            <person name="Delage L."/>
            <person name="Denoeud F."/>
            <person name="Deschamps P."/>
            <person name="Dittami S.M."/>
            <person name="Gabaldon T."/>
            <person name="Gachon C.M."/>
            <person name="Groisillier A."/>
            <person name="Herve C."/>
            <person name="Jabbari K."/>
            <person name="Katinka M."/>
            <person name="Kloareg B."/>
            <person name="Kowalczyk N."/>
            <person name="Labadie K."/>
            <person name="Leblanc C."/>
            <person name="Lopez P.J."/>
            <person name="McLachlan D.H."/>
            <person name="Meslet-Cladiere L."/>
            <person name="Moustafa A."/>
            <person name="Nehr Z."/>
            <person name="Nyvall Collen P."/>
            <person name="Panaud O."/>
            <person name="Partensky F."/>
            <person name="Poulain J."/>
            <person name="Rensing S.A."/>
            <person name="Rousvoal S."/>
            <person name="Samson G."/>
            <person name="Symeonidi A."/>
            <person name="Weissenbach J."/>
            <person name="Zambounis A."/>
            <person name="Wincker P."/>
            <person name="Boyen C."/>
        </authorList>
    </citation>
    <scope>NUCLEOTIDE SEQUENCE [LARGE SCALE GENOMIC DNA]</scope>
    <source>
        <strain evidence="3">cv. Stackhouse</strain>
    </source>
</reference>
<evidence type="ECO:0000256" key="1">
    <source>
        <dbReference type="SAM" id="MobiDB-lite"/>
    </source>
</evidence>
<protein>
    <submittedName>
        <fullName evidence="2">Uncharacterized protein</fullName>
    </submittedName>
</protein>
<dbReference type="RefSeq" id="XP_005713880.1">
    <property type="nucleotide sequence ID" value="XM_005713823.1"/>
</dbReference>
<dbReference type="Proteomes" id="UP000012073">
    <property type="component" value="Unassembled WGS sequence"/>
</dbReference>
<gene>
    <name evidence="2" type="ORF">CHC_T00002732001</name>
</gene>